<dbReference type="PRINTS" id="PR00344">
    <property type="entry name" value="BCTRLSENSOR"/>
</dbReference>
<organism evidence="12 13">
    <name type="scientific">candidate division WOR-1 bacterium RIFOXYC12_FULL_54_18</name>
    <dbReference type="NCBI Taxonomy" id="1802584"/>
    <lineage>
        <taxon>Bacteria</taxon>
        <taxon>Bacillati</taxon>
        <taxon>Saganbacteria</taxon>
    </lineage>
</organism>
<keyword evidence="5" id="KW-0808">Transferase</keyword>
<dbReference type="PANTHER" id="PTHR43047:SF72">
    <property type="entry name" value="OSMOSENSING HISTIDINE PROTEIN KINASE SLN1"/>
    <property type="match status" value="1"/>
</dbReference>
<dbReference type="InterPro" id="IPR005467">
    <property type="entry name" value="His_kinase_dom"/>
</dbReference>
<keyword evidence="7" id="KW-0902">Two-component regulatory system</keyword>
<gene>
    <name evidence="12" type="ORF">A3K49_00050</name>
</gene>
<evidence type="ECO:0000256" key="5">
    <source>
        <dbReference type="ARBA" id="ARBA00022679"/>
    </source>
</evidence>
<dbReference type="SMART" id="SM00387">
    <property type="entry name" value="HATPase_c"/>
    <property type="match status" value="1"/>
</dbReference>
<dbReference type="GO" id="GO:0009927">
    <property type="term" value="F:histidine phosphotransfer kinase activity"/>
    <property type="evidence" value="ECO:0007669"/>
    <property type="project" value="TreeGrafter"/>
</dbReference>
<feature type="transmembrane region" description="Helical" evidence="10">
    <location>
        <begin position="69"/>
        <end position="89"/>
    </location>
</feature>
<feature type="transmembrane region" description="Helical" evidence="10">
    <location>
        <begin position="95"/>
        <end position="114"/>
    </location>
</feature>
<dbReference type="InterPro" id="IPR003594">
    <property type="entry name" value="HATPase_dom"/>
</dbReference>
<dbReference type="SUPFAM" id="SSF55874">
    <property type="entry name" value="ATPase domain of HSP90 chaperone/DNA topoisomerase II/histidine kinase"/>
    <property type="match status" value="1"/>
</dbReference>
<dbReference type="EC" id="2.7.13.3" evidence="3"/>
<proteinExistence type="inferred from homology"/>
<dbReference type="Gene3D" id="3.30.565.10">
    <property type="entry name" value="Histidine kinase-like ATPase, C-terminal domain"/>
    <property type="match status" value="1"/>
</dbReference>
<dbReference type="SUPFAM" id="SSF47384">
    <property type="entry name" value="Homodimeric domain of signal transducing histidine kinase"/>
    <property type="match status" value="1"/>
</dbReference>
<dbReference type="Pfam" id="PF02518">
    <property type="entry name" value="HATPase_c"/>
    <property type="match status" value="1"/>
</dbReference>
<feature type="transmembrane region" description="Helical" evidence="10">
    <location>
        <begin position="159"/>
        <end position="179"/>
    </location>
</feature>
<dbReference type="PANTHER" id="PTHR43047">
    <property type="entry name" value="TWO-COMPONENT HISTIDINE PROTEIN KINASE"/>
    <property type="match status" value="1"/>
</dbReference>
<comment type="caution">
    <text evidence="12">The sequence shown here is derived from an EMBL/GenBank/DDBJ whole genome shotgun (WGS) entry which is preliminary data.</text>
</comment>
<dbReference type="InterPro" id="IPR036890">
    <property type="entry name" value="HATPase_C_sf"/>
</dbReference>
<evidence type="ECO:0000259" key="11">
    <source>
        <dbReference type="PROSITE" id="PS50109"/>
    </source>
</evidence>
<evidence type="ECO:0000256" key="6">
    <source>
        <dbReference type="ARBA" id="ARBA00022777"/>
    </source>
</evidence>
<keyword evidence="9" id="KW-0175">Coiled coil</keyword>
<keyword evidence="10" id="KW-0472">Membrane</keyword>
<dbReference type="InterPro" id="IPR036097">
    <property type="entry name" value="HisK_dim/P_sf"/>
</dbReference>
<dbReference type="Gene3D" id="1.10.287.130">
    <property type="match status" value="1"/>
</dbReference>
<name>A0A1F4T4D1_UNCSA</name>
<reference evidence="12 13" key="1">
    <citation type="journal article" date="2016" name="Nat. Commun.">
        <title>Thousands of microbial genomes shed light on interconnected biogeochemical processes in an aquifer system.</title>
        <authorList>
            <person name="Anantharaman K."/>
            <person name="Brown C.T."/>
            <person name="Hug L.A."/>
            <person name="Sharon I."/>
            <person name="Castelle C.J."/>
            <person name="Probst A.J."/>
            <person name="Thomas B.C."/>
            <person name="Singh A."/>
            <person name="Wilkins M.J."/>
            <person name="Karaoz U."/>
            <person name="Brodie E.L."/>
            <person name="Williams K.H."/>
            <person name="Hubbard S.S."/>
            <person name="Banfield J.F."/>
        </authorList>
    </citation>
    <scope>NUCLEOTIDE SEQUENCE [LARGE SCALE GENOMIC DNA]</scope>
</reference>
<dbReference type="CDD" id="cd16922">
    <property type="entry name" value="HATPase_EvgS-ArcB-TorS-like"/>
    <property type="match status" value="1"/>
</dbReference>
<feature type="domain" description="Histidine kinase" evidence="11">
    <location>
        <begin position="281"/>
        <end position="502"/>
    </location>
</feature>
<dbReference type="EMBL" id="MEUG01000001">
    <property type="protein sequence ID" value="OGC27416.1"/>
    <property type="molecule type" value="Genomic_DNA"/>
</dbReference>
<evidence type="ECO:0000313" key="13">
    <source>
        <dbReference type="Proteomes" id="UP000178602"/>
    </source>
</evidence>
<keyword evidence="10" id="KW-1133">Transmembrane helix</keyword>
<feature type="transmembrane region" description="Helical" evidence="10">
    <location>
        <begin position="40"/>
        <end position="57"/>
    </location>
</feature>
<protein>
    <recommendedName>
        <fullName evidence="8">Circadian input-output histidine kinase CikA</fullName>
        <ecNumber evidence="3">2.7.13.3</ecNumber>
    </recommendedName>
</protein>
<dbReference type="InterPro" id="IPR003661">
    <property type="entry name" value="HisK_dim/P_dom"/>
</dbReference>
<dbReference type="Proteomes" id="UP000178602">
    <property type="component" value="Unassembled WGS sequence"/>
</dbReference>
<sequence length="503" mass="56317">MQNQLEKLQAYIIIKWGLILISTPALFFGFFIGSISIDELLLILVIVFFSSAINIYFSYLKRAKKHNQGVLRLALFIDMFLILLATNYAGGIESGWLYLPAIFILIVSMVFDLYTSLAYATFAFMTIVVYFLLLFFGFIPHHLLVPHTEFPWRTQGFFIDRFVSFFALYFLTAFAGSLLSHQLEESLRKANLAQQESDNSRRALMNIASDLKNAQQELEARVKERTASLEEAKADLESKVRNRTADLENSRKAILHMMKDLKEDIKKLREVDQIKTEFFSMISHELRTPLTLVKGYLSLLFTGKIGPLAPEQIKTVGIITRQSDHLQTLIESILDISRLEVGKSIPLSKTPMSIKTVLEKTVEALKLQAEGKKIELAANISDFLPTIIGDETKINRIFSNILGNALKFTPEGGKVTVNAFVEDSQIKVEVIDNGIGISQENLAKVFNKFFQADSSITRTAGGMGMGMAIAKELVELHGGKIMAESSGLGKGSKFTFTLPINSL</sequence>
<feature type="transmembrane region" description="Helical" evidence="10">
    <location>
        <begin position="121"/>
        <end position="139"/>
    </location>
</feature>
<keyword evidence="6" id="KW-0418">Kinase</keyword>
<dbReference type="AlphaFoldDB" id="A0A1F4T4D1"/>
<evidence type="ECO:0000256" key="1">
    <source>
        <dbReference type="ARBA" id="ARBA00000085"/>
    </source>
</evidence>
<keyword evidence="4" id="KW-0597">Phosphoprotein</keyword>
<evidence type="ECO:0000256" key="10">
    <source>
        <dbReference type="SAM" id="Phobius"/>
    </source>
</evidence>
<dbReference type="InterPro" id="IPR004358">
    <property type="entry name" value="Sig_transdc_His_kin-like_C"/>
</dbReference>
<evidence type="ECO:0000256" key="9">
    <source>
        <dbReference type="SAM" id="Coils"/>
    </source>
</evidence>
<dbReference type="GO" id="GO:0000155">
    <property type="term" value="F:phosphorelay sensor kinase activity"/>
    <property type="evidence" value="ECO:0007669"/>
    <property type="project" value="InterPro"/>
</dbReference>
<dbReference type="PROSITE" id="PS50109">
    <property type="entry name" value="HIS_KIN"/>
    <property type="match status" value="1"/>
</dbReference>
<dbReference type="FunFam" id="3.30.565.10:FF:000010">
    <property type="entry name" value="Sensor histidine kinase RcsC"/>
    <property type="match status" value="1"/>
</dbReference>
<dbReference type="CDD" id="cd00082">
    <property type="entry name" value="HisKA"/>
    <property type="match status" value="1"/>
</dbReference>
<feature type="transmembrane region" description="Helical" evidence="10">
    <location>
        <begin position="12"/>
        <end position="34"/>
    </location>
</feature>
<evidence type="ECO:0000256" key="4">
    <source>
        <dbReference type="ARBA" id="ARBA00022553"/>
    </source>
</evidence>
<comment type="similarity">
    <text evidence="2">In the N-terminal section; belongs to the phytochrome family.</text>
</comment>
<accession>A0A1F4T4D1</accession>
<feature type="coiled-coil region" evidence="9">
    <location>
        <begin position="201"/>
        <end position="271"/>
    </location>
</feature>
<keyword evidence="10" id="KW-0812">Transmembrane</keyword>
<evidence type="ECO:0000256" key="7">
    <source>
        <dbReference type="ARBA" id="ARBA00023012"/>
    </source>
</evidence>
<evidence type="ECO:0000256" key="3">
    <source>
        <dbReference type="ARBA" id="ARBA00012438"/>
    </source>
</evidence>
<evidence type="ECO:0000313" key="12">
    <source>
        <dbReference type="EMBL" id="OGC27416.1"/>
    </source>
</evidence>
<evidence type="ECO:0000256" key="8">
    <source>
        <dbReference type="ARBA" id="ARBA00074306"/>
    </source>
</evidence>
<dbReference type="GO" id="GO:0005886">
    <property type="term" value="C:plasma membrane"/>
    <property type="evidence" value="ECO:0007669"/>
    <property type="project" value="TreeGrafter"/>
</dbReference>
<comment type="catalytic activity">
    <reaction evidence="1">
        <text>ATP + protein L-histidine = ADP + protein N-phospho-L-histidine.</text>
        <dbReference type="EC" id="2.7.13.3"/>
    </reaction>
</comment>
<evidence type="ECO:0000256" key="2">
    <source>
        <dbReference type="ARBA" id="ARBA00006402"/>
    </source>
</evidence>
<dbReference type="SMART" id="SM00388">
    <property type="entry name" value="HisKA"/>
    <property type="match status" value="1"/>
</dbReference>
<dbReference type="Pfam" id="PF00512">
    <property type="entry name" value="HisKA"/>
    <property type="match status" value="1"/>
</dbReference>